<evidence type="ECO:0000256" key="1">
    <source>
        <dbReference type="SAM" id="MobiDB-lite"/>
    </source>
</evidence>
<organism evidence="2 3">
    <name type="scientific">Armadillidium nasatum</name>
    <dbReference type="NCBI Taxonomy" id="96803"/>
    <lineage>
        <taxon>Eukaryota</taxon>
        <taxon>Metazoa</taxon>
        <taxon>Ecdysozoa</taxon>
        <taxon>Arthropoda</taxon>
        <taxon>Crustacea</taxon>
        <taxon>Multicrustacea</taxon>
        <taxon>Malacostraca</taxon>
        <taxon>Eumalacostraca</taxon>
        <taxon>Peracarida</taxon>
        <taxon>Isopoda</taxon>
        <taxon>Oniscidea</taxon>
        <taxon>Crinocheta</taxon>
        <taxon>Armadillidiidae</taxon>
        <taxon>Armadillidium</taxon>
    </lineage>
</organism>
<dbReference type="Proteomes" id="UP000326759">
    <property type="component" value="Unassembled WGS sequence"/>
</dbReference>
<accession>A0A5N5SWR6</accession>
<keyword evidence="3" id="KW-1185">Reference proteome</keyword>
<dbReference type="Gene3D" id="3.10.20.90">
    <property type="entry name" value="Phosphatidylinositol 3-kinase Catalytic Subunit, Chain A, domain 1"/>
    <property type="match status" value="1"/>
</dbReference>
<reference evidence="2 3" key="1">
    <citation type="journal article" date="2019" name="PLoS Biol.">
        <title>Sex chromosomes control vertical transmission of feminizing Wolbachia symbionts in an isopod.</title>
        <authorList>
            <person name="Becking T."/>
            <person name="Chebbi M.A."/>
            <person name="Giraud I."/>
            <person name="Moumen B."/>
            <person name="Laverre T."/>
            <person name="Caubet Y."/>
            <person name="Peccoud J."/>
            <person name="Gilbert C."/>
            <person name="Cordaux R."/>
        </authorList>
    </citation>
    <scope>NUCLEOTIDE SEQUENCE [LARGE SCALE GENOMIC DNA]</scope>
    <source>
        <strain evidence="2">ANa2</strain>
        <tissue evidence="2">Whole body excluding digestive tract and cuticle</tissue>
    </source>
</reference>
<dbReference type="GO" id="GO:0005737">
    <property type="term" value="C:cytoplasm"/>
    <property type="evidence" value="ECO:0007669"/>
    <property type="project" value="TreeGrafter"/>
</dbReference>
<evidence type="ECO:0000313" key="3">
    <source>
        <dbReference type="Proteomes" id="UP000326759"/>
    </source>
</evidence>
<evidence type="ECO:0000313" key="2">
    <source>
        <dbReference type="EMBL" id="KAB7498663.1"/>
    </source>
</evidence>
<feature type="compositionally biased region" description="Basic residues" evidence="1">
    <location>
        <begin position="187"/>
        <end position="199"/>
    </location>
</feature>
<dbReference type="InterPro" id="IPR029071">
    <property type="entry name" value="Ubiquitin-like_domsf"/>
</dbReference>
<dbReference type="GO" id="GO:0012506">
    <property type="term" value="C:vesicle membrane"/>
    <property type="evidence" value="ECO:0007669"/>
    <property type="project" value="TreeGrafter"/>
</dbReference>
<dbReference type="PANTHER" id="PTHR46467:SF1">
    <property type="entry name" value="TETHER CONTAINING UBX DOMAIN FOR GLUT4"/>
    <property type="match status" value="1"/>
</dbReference>
<name>A0A5N5SWR6_9CRUS</name>
<feature type="compositionally biased region" description="Polar residues" evidence="1">
    <location>
        <begin position="156"/>
        <end position="168"/>
    </location>
</feature>
<dbReference type="EMBL" id="SEYY01019115">
    <property type="protein sequence ID" value="KAB7498663.1"/>
    <property type="molecule type" value="Genomic_DNA"/>
</dbReference>
<protein>
    <submittedName>
        <fullName evidence="2">Tether containing UBX domain for GLUT4</fullName>
    </submittedName>
</protein>
<proteinExistence type="predicted"/>
<dbReference type="GO" id="GO:0006886">
    <property type="term" value="P:intracellular protein transport"/>
    <property type="evidence" value="ECO:0007669"/>
    <property type="project" value="TreeGrafter"/>
</dbReference>
<feature type="compositionally biased region" description="Basic and acidic residues" evidence="1">
    <location>
        <begin position="173"/>
        <end position="185"/>
    </location>
</feature>
<dbReference type="SUPFAM" id="SSF54236">
    <property type="entry name" value="Ubiquitin-like"/>
    <property type="match status" value="1"/>
</dbReference>
<dbReference type="GO" id="GO:0005634">
    <property type="term" value="C:nucleus"/>
    <property type="evidence" value="ECO:0007669"/>
    <property type="project" value="TreeGrafter"/>
</dbReference>
<gene>
    <name evidence="2" type="primary">ASPSCR1</name>
    <name evidence="2" type="ORF">Anas_00540</name>
</gene>
<sequence length="199" mass="22711">MIMRQLEKDSRLLLAMNRYPVTQIRIIFPDRLAIQANFKPRNTVNDIIDFLKPLLVRRDLNFYLCKFYSYFELILGVSVRGSTVVCEVRSIVQNTTHPRRVLDPASSLVEADCIPKALIYFGTEEDLPTYLNEESLSKKSSFDAASKSVVKSKNRQVSYESGNMSGSSIPEKISLDSREQQEGAKVKSSHKPKWFKLGK</sequence>
<feature type="region of interest" description="Disordered" evidence="1">
    <location>
        <begin position="156"/>
        <end position="199"/>
    </location>
</feature>
<comment type="caution">
    <text evidence="2">The sequence shown here is derived from an EMBL/GenBank/DDBJ whole genome shotgun (WGS) entry which is preliminary data.</text>
</comment>
<dbReference type="PANTHER" id="PTHR46467">
    <property type="entry name" value="TETHER CONTAINING UBX DOMAIN FOR GLUT4"/>
    <property type="match status" value="1"/>
</dbReference>
<dbReference type="OrthoDB" id="440781at2759"/>
<dbReference type="AlphaFoldDB" id="A0A5N5SWR6"/>